<feature type="transmembrane region" description="Helical" evidence="11">
    <location>
        <begin position="212"/>
        <end position="231"/>
    </location>
</feature>
<keyword evidence="7 11" id="KW-1133">Transmembrane helix</keyword>
<evidence type="ECO:0000313" key="13">
    <source>
        <dbReference type="Proteomes" id="UP000247811"/>
    </source>
</evidence>
<keyword evidence="6 11" id="KW-0812">Transmembrane</keyword>
<dbReference type="GO" id="GO:0005886">
    <property type="term" value="C:plasma membrane"/>
    <property type="evidence" value="ECO:0007669"/>
    <property type="project" value="UniProtKB-SubCell"/>
</dbReference>
<comment type="caution">
    <text evidence="12">The sequence shown here is derived from an EMBL/GenBank/DDBJ whole genome shotgun (WGS) entry which is preliminary data.</text>
</comment>
<comment type="subcellular location">
    <subcellularLocation>
        <location evidence="1">Cell membrane</location>
        <topology evidence="1">Multi-pass membrane protein</topology>
    </subcellularLocation>
</comment>
<accession>A0A318H920</accession>
<dbReference type="InterPro" id="IPR001851">
    <property type="entry name" value="ABC_transp_permease"/>
</dbReference>
<reference evidence="12 13" key="1">
    <citation type="submission" date="2018-05" db="EMBL/GenBank/DDBJ databases">
        <title>Genomic Encyclopedia of Type Strains, Phase IV (KMG-IV): sequencing the most valuable type-strain genomes for metagenomic binning, comparative biology and taxonomic classification.</title>
        <authorList>
            <person name="Goeker M."/>
        </authorList>
    </citation>
    <scope>NUCLEOTIDE SEQUENCE [LARGE SCALE GENOMIC DNA]</scope>
    <source>
        <strain evidence="12 13">DSM 566</strain>
    </source>
</reference>
<feature type="transmembrane region" description="Helical" evidence="11">
    <location>
        <begin position="243"/>
        <end position="261"/>
    </location>
</feature>
<dbReference type="PANTHER" id="PTHR32196">
    <property type="entry name" value="ABC TRANSPORTER PERMEASE PROTEIN YPHD-RELATED-RELATED"/>
    <property type="match status" value="1"/>
</dbReference>
<evidence type="ECO:0000256" key="6">
    <source>
        <dbReference type="ARBA" id="ARBA00022692"/>
    </source>
</evidence>
<evidence type="ECO:0000256" key="1">
    <source>
        <dbReference type="ARBA" id="ARBA00004651"/>
    </source>
</evidence>
<comment type="function">
    <text evidence="9">Part of the ABC transporter complex LsrABCD involved in autoinducer 2 (AI-2) import. Probably responsible for the translocation of the substrate across the membrane.</text>
</comment>
<keyword evidence="3" id="KW-0813">Transport</keyword>
<keyword evidence="8 11" id="KW-0472">Membrane</keyword>
<dbReference type="Proteomes" id="UP000247811">
    <property type="component" value="Unassembled WGS sequence"/>
</dbReference>
<dbReference type="RefSeq" id="WP_110398990.1">
    <property type="nucleotide sequence ID" value="NZ_QJJS01000001.1"/>
</dbReference>
<keyword evidence="5" id="KW-0997">Cell inner membrane</keyword>
<evidence type="ECO:0000256" key="7">
    <source>
        <dbReference type="ARBA" id="ARBA00022989"/>
    </source>
</evidence>
<evidence type="ECO:0000256" key="9">
    <source>
        <dbReference type="ARBA" id="ARBA00025439"/>
    </source>
</evidence>
<gene>
    <name evidence="12" type="ORF">C7444_101248</name>
</gene>
<evidence type="ECO:0000256" key="8">
    <source>
        <dbReference type="ARBA" id="ARBA00023136"/>
    </source>
</evidence>
<feature type="transmembrane region" description="Helical" evidence="11">
    <location>
        <begin position="268"/>
        <end position="287"/>
    </location>
</feature>
<feature type="transmembrane region" description="Helical" evidence="11">
    <location>
        <begin position="86"/>
        <end position="107"/>
    </location>
</feature>
<dbReference type="EMBL" id="QJJS01000001">
    <property type="protein sequence ID" value="PXW99418.1"/>
    <property type="molecule type" value="Genomic_DNA"/>
</dbReference>
<organism evidence="12 13">
    <name type="scientific">Sphaerotilus hippei</name>
    <dbReference type="NCBI Taxonomy" id="744406"/>
    <lineage>
        <taxon>Bacteria</taxon>
        <taxon>Pseudomonadati</taxon>
        <taxon>Pseudomonadota</taxon>
        <taxon>Betaproteobacteria</taxon>
        <taxon>Burkholderiales</taxon>
        <taxon>Sphaerotilaceae</taxon>
        <taxon>Sphaerotilus</taxon>
    </lineage>
</organism>
<dbReference type="PANTHER" id="PTHR32196:SF71">
    <property type="entry name" value="AUTOINDUCER 2 IMPORT SYSTEM PERMEASE PROTEIN LSRD"/>
    <property type="match status" value="1"/>
</dbReference>
<dbReference type="Pfam" id="PF02653">
    <property type="entry name" value="BPD_transp_2"/>
    <property type="match status" value="1"/>
</dbReference>
<dbReference type="OrthoDB" id="9799990at2"/>
<evidence type="ECO:0000256" key="3">
    <source>
        <dbReference type="ARBA" id="ARBA00022448"/>
    </source>
</evidence>
<dbReference type="GO" id="GO:0022857">
    <property type="term" value="F:transmembrane transporter activity"/>
    <property type="evidence" value="ECO:0007669"/>
    <property type="project" value="InterPro"/>
</dbReference>
<evidence type="ECO:0000256" key="2">
    <source>
        <dbReference type="ARBA" id="ARBA00011262"/>
    </source>
</evidence>
<protein>
    <recommendedName>
        <fullName evidence="10">Autoinducer 2 import system permease protein LsrD</fullName>
    </recommendedName>
</protein>
<name>A0A318H920_9BURK</name>
<feature type="transmembrane region" description="Helical" evidence="11">
    <location>
        <begin position="46"/>
        <end position="74"/>
    </location>
</feature>
<evidence type="ECO:0000256" key="4">
    <source>
        <dbReference type="ARBA" id="ARBA00022475"/>
    </source>
</evidence>
<feature type="transmembrane region" description="Helical" evidence="11">
    <location>
        <begin position="163"/>
        <end position="183"/>
    </location>
</feature>
<evidence type="ECO:0000256" key="10">
    <source>
        <dbReference type="ARBA" id="ARBA00039381"/>
    </source>
</evidence>
<dbReference type="AlphaFoldDB" id="A0A318H920"/>
<comment type="subunit">
    <text evidence="2">The complex is composed of two ATP-binding proteins (LsrA), two transmembrane proteins (LsrC and LsrD) and a solute-binding protein (LsrB).</text>
</comment>
<evidence type="ECO:0000256" key="5">
    <source>
        <dbReference type="ARBA" id="ARBA00022519"/>
    </source>
</evidence>
<sequence>MKVHDTWERVLLVLLLLVYLGFGLGVEGFLSPYALADSTYNFSEKALIALAMALLVIAGEIDLSIAATMALCSLAMGVAMKLGASLPVMVAVALLTGALCGALNGWLVTRWALPSIVVTIGTLSLYRGIALVALGDQAITGYPEALSVLGNGTLGDLIGLPGLIVPIEFVIMLVAAAVIGLGLHATVHGRRLYAIGANPVASRFSGIEVDRYRLGLFVLAGVMAALAAILLTGRIGSTRPNLALGWELEAVTIVILGGVAIEGGRGSITGTVLAAVLLGSFTFGLGMLNVSGIVMSMIVGLLLVLAMVLPRLRLRLRRPRLA</sequence>
<keyword evidence="13" id="KW-1185">Reference proteome</keyword>
<evidence type="ECO:0000313" key="12">
    <source>
        <dbReference type="EMBL" id="PXW99418.1"/>
    </source>
</evidence>
<dbReference type="CDD" id="cd06579">
    <property type="entry name" value="TM_PBP1_transp_AraH_like"/>
    <property type="match status" value="1"/>
</dbReference>
<proteinExistence type="predicted"/>
<evidence type="ECO:0000256" key="11">
    <source>
        <dbReference type="SAM" id="Phobius"/>
    </source>
</evidence>
<keyword evidence="4" id="KW-1003">Cell membrane</keyword>
<feature type="transmembrane region" description="Helical" evidence="11">
    <location>
        <begin position="293"/>
        <end position="312"/>
    </location>
</feature>